<dbReference type="AlphaFoldDB" id="A0A8J2I6Y3"/>
<dbReference type="GeneID" id="67020416"/>
<dbReference type="Proteomes" id="UP000676310">
    <property type="component" value="Unassembled WGS sequence"/>
</dbReference>
<evidence type="ECO:0000313" key="3">
    <source>
        <dbReference type="Proteomes" id="UP000676310"/>
    </source>
</evidence>
<sequence>MKSTQSLHQEATQSTLSVKHEPVSMVTPLLNPSDATLAPQGWPTSPSRIKHPSSTVLLVGAFEIALLAFSSCFIIFSLVVMSYDGKPTSENSTATSVLTKATRHSPTVFPLLFASVIGRATHAILLWRLEKGERIQVLDTLATSTCLTSKVTSQIQLRQISVLSMLLVVIWALSPTGGQASPQQMSTDMTYNTTSLTFKHVVPFGNMLVYDMRACDRSAVDNLFIGAMLTSSRIRASSLDVWGNVKVPRIEHYEATVDTDSQG</sequence>
<feature type="transmembrane region" description="Helical" evidence="1">
    <location>
        <begin position="108"/>
        <end position="127"/>
    </location>
</feature>
<dbReference type="EMBL" id="CAJRGZ010000023">
    <property type="protein sequence ID" value="CAG5177633.1"/>
    <property type="molecule type" value="Genomic_DNA"/>
</dbReference>
<dbReference type="OrthoDB" id="3692311at2759"/>
<keyword evidence="1" id="KW-0812">Transmembrane</keyword>
<organism evidence="2 3">
    <name type="scientific">Alternaria atra</name>
    <dbReference type="NCBI Taxonomy" id="119953"/>
    <lineage>
        <taxon>Eukaryota</taxon>
        <taxon>Fungi</taxon>
        <taxon>Dikarya</taxon>
        <taxon>Ascomycota</taxon>
        <taxon>Pezizomycotina</taxon>
        <taxon>Dothideomycetes</taxon>
        <taxon>Pleosporomycetidae</taxon>
        <taxon>Pleosporales</taxon>
        <taxon>Pleosporineae</taxon>
        <taxon>Pleosporaceae</taxon>
        <taxon>Alternaria</taxon>
        <taxon>Alternaria sect. Ulocladioides</taxon>
    </lineage>
</organism>
<feature type="transmembrane region" description="Helical" evidence="1">
    <location>
        <begin position="56"/>
        <end position="83"/>
    </location>
</feature>
<reference evidence="2" key="1">
    <citation type="submission" date="2021-05" db="EMBL/GenBank/DDBJ databases">
        <authorList>
            <person name="Stam R."/>
        </authorList>
    </citation>
    <scope>NUCLEOTIDE SEQUENCE</scope>
    <source>
        <strain evidence="2">CS162</strain>
    </source>
</reference>
<comment type="caution">
    <text evidence="2">The sequence shown here is derived from an EMBL/GenBank/DDBJ whole genome shotgun (WGS) entry which is preliminary data.</text>
</comment>
<protein>
    <submittedName>
        <fullName evidence="2">Uncharacterized protein</fullName>
    </submittedName>
</protein>
<proteinExistence type="predicted"/>
<keyword evidence="3" id="KW-1185">Reference proteome</keyword>
<keyword evidence="1" id="KW-1133">Transmembrane helix</keyword>
<evidence type="ECO:0000256" key="1">
    <source>
        <dbReference type="SAM" id="Phobius"/>
    </source>
</evidence>
<dbReference type="RefSeq" id="XP_043171884.1">
    <property type="nucleotide sequence ID" value="XM_043315949.1"/>
</dbReference>
<gene>
    <name evidence="2" type="ORF">ALTATR162_LOCUS8319</name>
</gene>
<name>A0A8J2I6Y3_9PLEO</name>
<accession>A0A8J2I6Y3</accession>
<keyword evidence="1" id="KW-0472">Membrane</keyword>
<evidence type="ECO:0000313" key="2">
    <source>
        <dbReference type="EMBL" id="CAG5177633.1"/>
    </source>
</evidence>